<evidence type="ECO:0000256" key="5">
    <source>
        <dbReference type="ARBA" id="ARBA00022692"/>
    </source>
</evidence>
<organism evidence="11 12">
    <name type="scientific">Nocardiopsis sinuspersici</name>
    <dbReference type="NCBI Taxonomy" id="501010"/>
    <lineage>
        <taxon>Bacteria</taxon>
        <taxon>Bacillati</taxon>
        <taxon>Actinomycetota</taxon>
        <taxon>Actinomycetes</taxon>
        <taxon>Streptosporangiales</taxon>
        <taxon>Nocardiopsidaceae</taxon>
        <taxon>Nocardiopsis</taxon>
    </lineage>
</organism>
<reference evidence="11 12" key="1">
    <citation type="submission" date="2020-07" db="EMBL/GenBank/DDBJ databases">
        <title>Sequencing the genomes of 1000 actinobacteria strains.</title>
        <authorList>
            <person name="Klenk H.-P."/>
        </authorList>
    </citation>
    <scope>NUCLEOTIDE SEQUENCE [LARGE SCALE GENOMIC DNA]</scope>
    <source>
        <strain evidence="11 12">DSM 45278</strain>
    </source>
</reference>
<keyword evidence="6 11" id="KW-0418">Kinase</keyword>
<dbReference type="AlphaFoldDB" id="A0A7Y9X786"/>
<keyword evidence="9" id="KW-0472">Membrane</keyword>
<feature type="compositionally biased region" description="Low complexity" evidence="8">
    <location>
        <begin position="379"/>
        <end position="391"/>
    </location>
</feature>
<evidence type="ECO:0000259" key="10">
    <source>
        <dbReference type="PROSITE" id="PS50109"/>
    </source>
</evidence>
<accession>A0A7Y9X786</accession>
<feature type="transmembrane region" description="Helical" evidence="9">
    <location>
        <begin position="46"/>
        <end position="67"/>
    </location>
</feature>
<comment type="caution">
    <text evidence="11">The sequence shown here is derived from an EMBL/GenBank/DDBJ whole genome shotgun (WGS) entry which is preliminary data.</text>
</comment>
<evidence type="ECO:0000256" key="9">
    <source>
        <dbReference type="SAM" id="Phobius"/>
    </source>
</evidence>
<dbReference type="Gene3D" id="3.30.565.10">
    <property type="entry name" value="Histidine kinase-like ATPase, C-terminal domain"/>
    <property type="match status" value="1"/>
</dbReference>
<evidence type="ECO:0000256" key="3">
    <source>
        <dbReference type="ARBA" id="ARBA00022553"/>
    </source>
</evidence>
<keyword evidence="3" id="KW-0597">Phosphoprotein</keyword>
<comment type="catalytic activity">
    <reaction evidence="1">
        <text>ATP + protein L-histidine = ADP + protein N-phospho-L-histidine.</text>
        <dbReference type="EC" id="2.7.13.3"/>
    </reaction>
</comment>
<feature type="transmembrane region" description="Helical" evidence="9">
    <location>
        <begin position="21"/>
        <end position="40"/>
    </location>
</feature>
<feature type="domain" description="Histidine kinase" evidence="10">
    <location>
        <begin position="256"/>
        <end position="361"/>
    </location>
</feature>
<sequence length="467" mass="48493">MTAWNIPHLRGAAPSWLTAPRWLLVPLAALPLWAMTPWFAPDARTLPLLAASAVPLLLLAALALLLNRRDHQAGELRARLGAARADTAALADDHLPRLVERLREGESADTALRRLPVPGDHGGRTLLRTVATEIAAAERRRSAAMVACATAAGRVQALTTTMLADLRRMQERHGDGEAGTDVLGDLMHLDHSTAQAGRVADSIAVLTGARSGRRWGRAIALESVVRGAMARIGAYQRVRIHSVSTQAVAGFAAEGVIHALAELLDNAARFSPPTAEVHVHVEEVQAGIAVMVEDGGLVMGEEALRRARRAVEGGLDLATISGTRLGLSVVGQIAHRYGLSVSFRSSARGGTAVILLLPQKLVKPLPEPPAPDPEPPASGPAAKASAPAAPSAAPPTDPATTPLPAAIPSTAADAATTDTNGLPQRRRGQTLAAAESARTAPARSGPATSAQGFGAFRSAVRGQDPTG</sequence>
<dbReference type="Pfam" id="PF02518">
    <property type="entry name" value="HATPase_c"/>
    <property type="match status" value="1"/>
</dbReference>
<evidence type="ECO:0000313" key="12">
    <source>
        <dbReference type="Proteomes" id="UP000584931"/>
    </source>
</evidence>
<feature type="compositionally biased region" description="Low complexity" evidence="8">
    <location>
        <begin position="398"/>
        <end position="419"/>
    </location>
</feature>
<dbReference type="EMBL" id="JACCHL010000001">
    <property type="protein sequence ID" value="NYH50481.1"/>
    <property type="molecule type" value="Genomic_DNA"/>
</dbReference>
<dbReference type="SUPFAM" id="SSF55874">
    <property type="entry name" value="ATPase domain of HSP90 chaperone/DNA topoisomerase II/histidine kinase"/>
    <property type="match status" value="1"/>
</dbReference>
<evidence type="ECO:0000313" key="11">
    <source>
        <dbReference type="EMBL" id="NYH50481.1"/>
    </source>
</evidence>
<dbReference type="InterPro" id="IPR036890">
    <property type="entry name" value="HATPase_C_sf"/>
</dbReference>
<evidence type="ECO:0000256" key="6">
    <source>
        <dbReference type="ARBA" id="ARBA00022777"/>
    </source>
</evidence>
<keyword evidence="4" id="KW-0808">Transferase</keyword>
<protein>
    <recommendedName>
        <fullName evidence="2">histidine kinase</fullName>
        <ecNumber evidence="2">2.7.13.3</ecNumber>
    </recommendedName>
</protein>
<evidence type="ECO:0000256" key="7">
    <source>
        <dbReference type="ARBA" id="ARBA00022989"/>
    </source>
</evidence>
<evidence type="ECO:0000256" key="4">
    <source>
        <dbReference type="ARBA" id="ARBA00022679"/>
    </source>
</evidence>
<dbReference type="PROSITE" id="PS50109">
    <property type="entry name" value="HIS_KIN"/>
    <property type="match status" value="1"/>
</dbReference>
<keyword evidence="7 9" id="KW-1133">Transmembrane helix</keyword>
<dbReference type="RefSeq" id="WP_179808821.1">
    <property type="nucleotide sequence ID" value="NZ_JACCHL010000001.1"/>
</dbReference>
<dbReference type="SMART" id="SM00387">
    <property type="entry name" value="HATPase_c"/>
    <property type="match status" value="1"/>
</dbReference>
<dbReference type="InterPro" id="IPR005467">
    <property type="entry name" value="His_kinase_dom"/>
</dbReference>
<dbReference type="GO" id="GO:0000160">
    <property type="term" value="P:phosphorelay signal transduction system"/>
    <property type="evidence" value="ECO:0007669"/>
    <property type="project" value="TreeGrafter"/>
</dbReference>
<proteinExistence type="predicted"/>
<feature type="region of interest" description="Disordered" evidence="8">
    <location>
        <begin position="365"/>
        <end position="467"/>
    </location>
</feature>
<evidence type="ECO:0000256" key="8">
    <source>
        <dbReference type="SAM" id="MobiDB-lite"/>
    </source>
</evidence>
<dbReference type="InterPro" id="IPR003594">
    <property type="entry name" value="HATPase_dom"/>
</dbReference>
<dbReference type="EC" id="2.7.13.3" evidence="2"/>
<name>A0A7Y9X786_9ACTN</name>
<dbReference type="PANTHER" id="PTHR45436:SF5">
    <property type="entry name" value="SENSOR HISTIDINE KINASE TRCS"/>
    <property type="match status" value="1"/>
</dbReference>
<gene>
    <name evidence="11" type="ORF">HNR06_000070</name>
</gene>
<dbReference type="InterPro" id="IPR050428">
    <property type="entry name" value="TCS_sensor_his_kinase"/>
</dbReference>
<keyword evidence="5 9" id="KW-0812">Transmembrane</keyword>
<feature type="compositionally biased region" description="Low complexity" evidence="8">
    <location>
        <begin position="432"/>
        <end position="444"/>
    </location>
</feature>
<dbReference type="PANTHER" id="PTHR45436">
    <property type="entry name" value="SENSOR HISTIDINE KINASE YKOH"/>
    <property type="match status" value="1"/>
</dbReference>
<evidence type="ECO:0000256" key="1">
    <source>
        <dbReference type="ARBA" id="ARBA00000085"/>
    </source>
</evidence>
<evidence type="ECO:0000256" key="2">
    <source>
        <dbReference type="ARBA" id="ARBA00012438"/>
    </source>
</evidence>
<dbReference type="GO" id="GO:0004673">
    <property type="term" value="F:protein histidine kinase activity"/>
    <property type="evidence" value="ECO:0007669"/>
    <property type="project" value="UniProtKB-EC"/>
</dbReference>
<dbReference type="GO" id="GO:0005886">
    <property type="term" value="C:plasma membrane"/>
    <property type="evidence" value="ECO:0007669"/>
    <property type="project" value="TreeGrafter"/>
</dbReference>
<dbReference type="Proteomes" id="UP000584931">
    <property type="component" value="Unassembled WGS sequence"/>
</dbReference>
<feature type="compositionally biased region" description="Pro residues" evidence="8">
    <location>
        <begin position="365"/>
        <end position="378"/>
    </location>
</feature>